<accession>A0AAD7KI76</accession>
<keyword evidence="2" id="KW-1185">Reference proteome</keyword>
<reference evidence="1" key="1">
    <citation type="submission" date="2023-03" db="EMBL/GenBank/DDBJ databases">
        <title>Massive genome expansion in bonnet fungi (Mycena s.s.) driven by repeated elements and novel gene families across ecological guilds.</title>
        <authorList>
            <consortium name="Lawrence Berkeley National Laboratory"/>
            <person name="Harder C.B."/>
            <person name="Miyauchi S."/>
            <person name="Viragh M."/>
            <person name="Kuo A."/>
            <person name="Thoen E."/>
            <person name="Andreopoulos B."/>
            <person name="Lu D."/>
            <person name="Skrede I."/>
            <person name="Drula E."/>
            <person name="Henrissat B."/>
            <person name="Morin E."/>
            <person name="Kohler A."/>
            <person name="Barry K."/>
            <person name="LaButti K."/>
            <person name="Morin E."/>
            <person name="Salamov A."/>
            <person name="Lipzen A."/>
            <person name="Mereny Z."/>
            <person name="Hegedus B."/>
            <person name="Baldrian P."/>
            <person name="Stursova M."/>
            <person name="Weitz H."/>
            <person name="Taylor A."/>
            <person name="Grigoriev I.V."/>
            <person name="Nagy L.G."/>
            <person name="Martin F."/>
            <person name="Kauserud H."/>
        </authorList>
    </citation>
    <scope>NUCLEOTIDE SEQUENCE</scope>
    <source>
        <strain evidence="1">CBHHK188m</strain>
    </source>
</reference>
<protein>
    <submittedName>
        <fullName evidence="1">Uncharacterized protein</fullName>
    </submittedName>
</protein>
<sequence length="160" mass="15891">MGDNLVVDAPNDDILLLAQSNSLGTTQTWGIQCQQCFPPPPGGGEFASGCSIKMGSSGLCAQVQGGLTAAVGLGSCSRSILQTFDFWTATSEGSAGATGSGTLFNPATGAASPSCTAGHLVDAAVVPPSPGPPFATTPPSLSASSQRTFSLSSCSASWPY</sequence>
<dbReference type="AlphaFoldDB" id="A0AAD7KI76"/>
<gene>
    <name evidence="1" type="ORF">DFH07DRAFT_5414</name>
</gene>
<name>A0AAD7KI76_9AGAR</name>
<evidence type="ECO:0000313" key="1">
    <source>
        <dbReference type="EMBL" id="KAJ7785212.1"/>
    </source>
</evidence>
<evidence type="ECO:0000313" key="2">
    <source>
        <dbReference type="Proteomes" id="UP001215280"/>
    </source>
</evidence>
<proteinExistence type="predicted"/>
<organism evidence="1 2">
    <name type="scientific">Mycena maculata</name>
    <dbReference type="NCBI Taxonomy" id="230809"/>
    <lineage>
        <taxon>Eukaryota</taxon>
        <taxon>Fungi</taxon>
        <taxon>Dikarya</taxon>
        <taxon>Basidiomycota</taxon>
        <taxon>Agaricomycotina</taxon>
        <taxon>Agaricomycetes</taxon>
        <taxon>Agaricomycetidae</taxon>
        <taxon>Agaricales</taxon>
        <taxon>Marasmiineae</taxon>
        <taxon>Mycenaceae</taxon>
        <taxon>Mycena</taxon>
    </lineage>
</organism>
<dbReference type="Proteomes" id="UP001215280">
    <property type="component" value="Unassembled WGS sequence"/>
</dbReference>
<dbReference type="EMBL" id="JARJLG010000001">
    <property type="protein sequence ID" value="KAJ7785212.1"/>
    <property type="molecule type" value="Genomic_DNA"/>
</dbReference>
<comment type="caution">
    <text evidence="1">The sequence shown here is derived from an EMBL/GenBank/DDBJ whole genome shotgun (WGS) entry which is preliminary data.</text>
</comment>